<organism evidence="7 8">
    <name type="scientific">Daedalea quercina L-15889</name>
    <dbReference type="NCBI Taxonomy" id="1314783"/>
    <lineage>
        <taxon>Eukaryota</taxon>
        <taxon>Fungi</taxon>
        <taxon>Dikarya</taxon>
        <taxon>Basidiomycota</taxon>
        <taxon>Agaricomycotina</taxon>
        <taxon>Agaricomycetes</taxon>
        <taxon>Polyporales</taxon>
        <taxon>Fomitopsis</taxon>
    </lineage>
</organism>
<gene>
    <name evidence="7" type="ORF">DAEQUDRAFT_814960</name>
</gene>
<sequence>MSSSPSIRWDDIVHEFHKPKRTDHVCLPRALLEEFQSNPGWSYELSLIHKLDDLSLGTRDTILRHYILGRGDIYVFPELRIDEVGDWSLRKQFYDGSRSTYLHLAARLGDVPFVYECIRLGVNVDCRDVSGRTPLCFALQEVAMSHHRLLRAKQRKNTSDAEAWIAHLKQLRRIVQALLEQHADFRLVAHDDARSPVHWAWYALDLELIELFVAHGAFEIITFPLGANEAACMPLWANPAEVASLRQLVSRLAGDERPPRPTRRCPCLSGKPLAECHALGYRPYPSHFPCPCGTARPYEKCCARRGIEYLEKWDEVKKRMAVDRRMNLGPEGAVKYENPLSYFRTLSTLDGEGIARVEDQVKLLALTIKFNDALPDNNACGKADPAFRHAAMHTYILPRPMNNWFTKAYAKLLTEKWNDSVDEYIALGTDQRSALEIEQAAKLDNDFRPLWKRCEANGCTTVGRPWLKMKCCSACKKIYYCSAACQKAHWKDHKHLCKQGTHHLQSLRSQVIYVGIFDHVMTPLYKKGEPLDELETRIELVHEISRLVPNWLNPTSVTPLP</sequence>
<evidence type="ECO:0000259" key="6">
    <source>
        <dbReference type="PROSITE" id="PS50865"/>
    </source>
</evidence>
<dbReference type="SMART" id="SM00248">
    <property type="entry name" value="ANK"/>
    <property type="match status" value="2"/>
</dbReference>
<dbReference type="SUPFAM" id="SSF48403">
    <property type="entry name" value="Ankyrin repeat"/>
    <property type="match status" value="1"/>
</dbReference>
<proteinExistence type="predicted"/>
<evidence type="ECO:0000313" key="8">
    <source>
        <dbReference type="Proteomes" id="UP000076727"/>
    </source>
</evidence>
<evidence type="ECO:0000256" key="3">
    <source>
        <dbReference type="ARBA" id="ARBA00022833"/>
    </source>
</evidence>
<dbReference type="PROSITE" id="PS50865">
    <property type="entry name" value="ZF_MYND_2"/>
    <property type="match status" value="1"/>
</dbReference>
<keyword evidence="4" id="KW-0040">ANK repeat</keyword>
<feature type="domain" description="MYND-type" evidence="6">
    <location>
        <begin position="459"/>
        <end position="497"/>
    </location>
</feature>
<keyword evidence="2 5" id="KW-0863">Zinc-finger</keyword>
<evidence type="ECO:0000256" key="5">
    <source>
        <dbReference type="PROSITE-ProRule" id="PRU00134"/>
    </source>
</evidence>
<dbReference type="AlphaFoldDB" id="A0A165LI46"/>
<dbReference type="Gene3D" id="6.10.140.2220">
    <property type="match status" value="1"/>
</dbReference>
<evidence type="ECO:0000256" key="2">
    <source>
        <dbReference type="ARBA" id="ARBA00022771"/>
    </source>
</evidence>
<protein>
    <recommendedName>
        <fullName evidence="6">MYND-type domain-containing protein</fullName>
    </recommendedName>
</protein>
<reference evidence="7 8" key="1">
    <citation type="journal article" date="2016" name="Mol. Biol. Evol.">
        <title>Comparative Genomics of Early-Diverging Mushroom-Forming Fungi Provides Insights into the Origins of Lignocellulose Decay Capabilities.</title>
        <authorList>
            <person name="Nagy L.G."/>
            <person name="Riley R."/>
            <person name="Tritt A."/>
            <person name="Adam C."/>
            <person name="Daum C."/>
            <person name="Floudas D."/>
            <person name="Sun H."/>
            <person name="Yadav J.S."/>
            <person name="Pangilinan J."/>
            <person name="Larsson K.H."/>
            <person name="Matsuura K."/>
            <person name="Barry K."/>
            <person name="Labutti K."/>
            <person name="Kuo R."/>
            <person name="Ohm R.A."/>
            <person name="Bhattacharya S.S."/>
            <person name="Shirouzu T."/>
            <person name="Yoshinaga Y."/>
            <person name="Martin F.M."/>
            <person name="Grigoriev I.V."/>
            <person name="Hibbett D.S."/>
        </authorList>
    </citation>
    <scope>NUCLEOTIDE SEQUENCE [LARGE SCALE GENOMIC DNA]</scope>
    <source>
        <strain evidence="7 8">L-15889</strain>
    </source>
</reference>
<feature type="repeat" description="ANK" evidence="4">
    <location>
        <begin position="97"/>
        <end position="129"/>
    </location>
</feature>
<dbReference type="InterPro" id="IPR002893">
    <property type="entry name" value="Znf_MYND"/>
</dbReference>
<evidence type="ECO:0000256" key="4">
    <source>
        <dbReference type="PROSITE-ProRule" id="PRU00023"/>
    </source>
</evidence>
<dbReference type="InterPro" id="IPR002110">
    <property type="entry name" value="Ankyrin_rpt"/>
</dbReference>
<dbReference type="PROSITE" id="PS50088">
    <property type="entry name" value="ANK_REPEAT"/>
    <property type="match status" value="1"/>
</dbReference>
<keyword evidence="8" id="KW-1185">Reference proteome</keyword>
<keyword evidence="1" id="KW-0479">Metal-binding</keyword>
<name>A0A165LI46_9APHY</name>
<dbReference type="OrthoDB" id="194358at2759"/>
<dbReference type="STRING" id="1314783.A0A165LI46"/>
<dbReference type="Pfam" id="PF01753">
    <property type="entry name" value="zf-MYND"/>
    <property type="match status" value="1"/>
</dbReference>
<dbReference type="GO" id="GO:0008270">
    <property type="term" value="F:zinc ion binding"/>
    <property type="evidence" value="ECO:0007669"/>
    <property type="project" value="UniProtKB-KW"/>
</dbReference>
<accession>A0A165LI46</accession>
<dbReference type="SUPFAM" id="SSF144232">
    <property type="entry name" value="HIT/MYND zinc finger-like"/>
    <property type="match status" value="1"/>
</dbReference>
<dbReference type="Gene3D" id="1.25.40.20">
    <property type="entry name" value="Ankyrin repeat-containing domain"/>
    <property type="match status" value="1"/>
</dbReference>
<keyword evidence="3" id="KW-0862">Zinc</keyword>
<dbReference type="InterPro" id="IPR036770">
    <property type="entry name" value="Ankyrin_rpt-contain_sf"/>
</dbReference>
<dbReference type="Proteomes" id="UP000076727">
    <property type="component" value="Unassembled WGS sequence"/>
</dbReference>
<dbReference type="EMBL" id="KV429128">
    <property type="protein sequence ID" value="KZT64448.1"/>
    <property type="molecule type" value="Genomic_DNA"/>
</dbReference>
<evidence type="ECO:0000313" key="7">
    <source>
        <dbReference type="EMBL" id="KZT64448.1"/>
    </source>
</evidence>
<evidence type="ECO:0000256" key="1">
    <source>
        <dbReference type="ARBA" id="ARBA00022723"/>
    </source>
</evidence>